<dbReference type="SMART" id="SM00066">
    <property type="entry name" value="GAL4"/>
    <property type="match status" value="1"/>
</dbReference>
<evidence type="ECO:0000313" key="13">
    <source>
        <dbReference type="EMBL" id="GMM33756.1"/>
    </source>
</evidence>
<keyword evidence="6" id="KW-0805">Transcription regulation</keyword>
<evidence type="ECO:0000259" key="12">
    <source>
        <dbReference type="PROSITE" id="PS50048"/>
    </source>
</evidence>
<proteinExistence type="inferred from homology"/>
<dbReference type="InterPro" id="IPR036864">
    <property type="entry name" value="Zn2-C6_fun-type_DNA-bd_sf"/>
</dbReference>
<dbReference type="CDD" id="cd00130">
    <property type="entry name" value="PAS"/>
    <property type="match status" value="1"/>
</dbReference>
<feature type="region of interest" description="Disordered" evidence="11">
    <location>
        <begin position="71"/>
        <end position="107"/>
    </location>
</feature>
<dbReference type="PROSITE" id="PS50048">
    <property type="entry name" value="ZN2_CY6_FUNGAL_2"/>
    <property type="match status" value="1"/>
</dbReference>
<dbReference type="Pfam" id="PF24990">
    <property type="entry name" value="PAS_13"/>
    <property type="match status" value="1"/>
</dbReference>
<evidence type="ECO:0000256" key="3">
    <source>
        <dbReference type="ARBA" id="ARBA00022432"/>
    </source>
</evidence>
<keyword evidence="5" id="KW-0862">Zinc</keyword>
<evidence type="ECO:0000256" key="7">
    <source>
        <dbReference type="ARBA" id="ARBA00023125"/>
    </source>
</evidence>
<evidence type="ECO:0000256" key="5">
    <source>
        <dbReference type="ARBA" id="ARBA00022833"/>
    </source>
</evidence>
<keyword evidence="10" id="KW-0539">Nucleus</keyword>
<dbReference type="PANTHER" id="PTHR47659">
    <property type="entry name" value="ZN(II)2CYS6 TRANSCRIPTION FACTOR (EUROFUNG)-RELATED"/>
    <property type="match status" value="1"/>
</dbReference>
<dbReference type="Gene3D" id="4.10.240.10">
    <property type="entry name" value="Zn(2)-C6 fungal-type DNA-binding domain"/>
    <property type="match status" value="1"/>
</dbReference>
<dbReference type="GO" id="GO:0000981">
    <property type="term" value="F:DNA-binding transcription factor activity, RNA polymerase II-specific"/>
    <property type="evidence" value="ECO:0007669"/>
    <property type="project" value="InterPro"/>
</dbReference>
<dbReference type="Proteomes" id="UP001360560">
    <property type="component" value="Unassembled WGS sequence"/>
</dbReference>
<keyword evidence="7" id="KW-0238">DNA-binding</keyword>
<dbReference type="PROSITE" id="PS00463">
    <property type="entry name" value="ZN2_CY6_FUNGAL_1"/>
    <property type="match status" value="1"/>
</dbReference>
<dbReference type="InterPro" id="IPR056751">
    <property type="entry name" value="PAS_13"/>
</dbReference>
<feature type="compositionally biased region" description="Polar residues" evidence="11">
    <location>
        <begin position="145"/>
        <end position="160"/>
    </location>
</feature>
<keyword evidence="9" id="KW-0804">Transcription</keyword>
<dbReference type="InterPro" id="IPR001138">
    <property type="entry name" value="Zn2Cys6_DnaBD"/>
</dbReference>
<comment type="subcellular location">
    <subcellularLocation>
        <location evidence="1">Nucleus</location>
    </subcellularLocation>
</comment>
<dbReference type="GO" id="GO:0009267">
    <property type="term" value="P:cellular response to starvation"/>
    <property type="evidence" value="ECO:0007669"/>
    <property type="project" value="TreeGrafter"/>
</dbReference>
<dbReference type="GO" id="GO:0000977">
    <property type="term" value="F:RNA polymerase II transcription regulatory region sequence-specific DNA binding"/>
    <property type="evidence" value="ECO:0007669"/>
    <property type="project" value="TreeGrafter"/>
</dbReference>
<evidence type="ECO:0000313" key="14">
    <source>
        <dbReference type="Proteomes" id="UP001360560"/>
    </source>
</evidence>
<sequence length="600" mass="68048">MSNATKLCIKPKTRKKTARACTYCHRAHLTCDSNRPCNRCLRKGLADTCVDAPRKKKKYLMDVDDVQITTSCPPSMNNSNNNSIASDANSSFQSNARPTPPSSNQYTNPLLFDSATSFFSQNNAFQAPTTNQLLNTSTDQFLAQNSSSAKGDNKANNQKIINDGDGLKQSQVKSKRQSRFSSAAADLEYAVLTNIIKNPLNDNGSLDFLKPSLMQTLPQNSNDYSQLVSNFSLFSQKPKDIKNVHEHSQHRVPANDNGYSLLRTTSSGAYSETPTPPYVGSPNDNRLSEQGYDYNSHMIQYAKHSFNNFNDGSSMNRSSSSTTSNFDICPQWDPSINQYFLGLLPGLPDSKPYLTYPDIRDVIEKNTIDQEARPHRSTLSFAIGVQSDKHVHHHHHRNDHMEWGLQFKEPEEIYSQVKKPFSYTTGFHLLVVYLRHRFHNDKTVLVKLVKSMAQYRPSFTAQVMTLKEEDLIFMEQCFQRALLEYHKYLSISGTPTVIWRRTGQISFVSEEFTMLTGWSVEMLLSKITFVVELMDDESVIGYFELFSKIAYEDYKGAGMIECVLVNPKGDKKIRTKCCWTLKRDVFGIPMMIIGNFLPLI</sequence>
<dbReference type="EMBL" id="BTFZ01000002">
    <property type="protein sequence ID" value="GMM33756.1"/>
    <property type="molecule type" value="Genomic_DNA"/>
</dbReference>
<comment type="similarity">
    <text evidence="2">Belongs to the ERT1/acuK family.</text>
</comment>
<protein>
    <submittedName>
        <fullName evidence="13">Ert1 protein</fullName>
    </submittedName>
</protein>
<dbReference type="InterPro" id="IPR050335">
    <property type="entry name" value="ERT1_acuK_gluconeogen_tf"/>
</dbReference>
<accession>A0AAV5QGB6</accession>
<dbReference type="RefSeq" id="XP_064850756.1">
    <property type="nucleotide sequence ID" value="XM_064994684.1"/>
</dbReference>
<dbReference type="CDD" id="cd00067">
    <property type="entry name" value="GAL4"/>
    <property type="match status" value="1"/>
</dbReference>
<keyword evidence="4" id="KW-0479">Metal-binding</keyword>
<keyword evidence="3" id="KW-0312">Gluconeogenesis</keyword>
<dbReference type="GeneID" id="90071735"/>
<dbReference type="InterPro" id="IPR000014">
    <property type="entry name" value="PAS"/>
</dbReference>
<evidence type="ECO:0000256" key="6">
    <source>
        <dbReference type="ARBA" id="ARBA00023015"/>
    </source>
</evidence>
<evidence type="ECO:0000256" key="8">
    <source>
        <dbReference type="ARBA" id="ARBA00023159"/>
    </source>
</evidence>
<evidence type="ECO:0000256" key="1">
    <source>
        <dbReference type="ARBA" id="ARBA00004123"/>
    </source>
</evidence>
<feature type="compositionally biased region" description="Low complexity" evidence="11">
    <location>
        <begin position="75"/>
        <end position="91"/>
    </location>
</feature>
<evidence type="ECO:0000256" key="4">
    <source>
        <dbReference type="ARBA" id="ARBA00022723"/>
    </source>
</evidence>
<dbReference type="GO" id="GO:0008270">
    <property type="term" value="F:zinc ion binding"/>
    <property type="evidence" value="ECO:0007669"/>
    <property type="project" value="InterPro"/>
</dbReference>
<gene>
    <name evidence="13" type="ORF">DASC09_010810</name>
</gene>
<dbReference type="GO" id="GO:0006094">
    <property type="term" value="P:gluconeogenesis"/>
    <property type="evidence" value="ECO:0007669"/>
    <property type="project" value="UniProtKB-KW"/>
</dbReference>
<reference evidence="13 14" key="1">
    <citation type="journal article" date="2023" name="Elife">
        <title>Identification of key yeast species and microbe-microbe interactions impacting larval growth of Drosophila in the wild.</title>
        <authorList>
            <person name="Mure A."/>
            <person name="Sugiura Y."/>
            <person name="Maeda R."/>
            <person name="Honda K."/>
            <person name="Sakurai N."/>
            <person name="Takahashi Y."/>
            <person name="Watada M."/>
            <person name="Katoh T."/>
            <person name="Gotoh A."/>
            <person name="Gotoh Y."/>
            <person name="Taniguchi I."/>
            <person name="Nakamura K."/>
            <person name="Hayashi T."/>
            <person name="Katayama T."/>
            <person name="Uemura T."/>
            <person name="Hattori Y."/>
        </authorList>
    </citation>
    <scope>NUCLEOTIDE SEQUENCE [LARGE SCALE GENOMIC DNA]</scope>
    <source>
        <strain evidence="13 14">SC-9</strain>
    </source>
</reference>
<comment type="caution">
    <text evidence="13">The sequence shown here is derived from an EMBL/GenBank/DDBJ whole genome shotgun (WGS) entry which is preliminary data.</text>
</comment>
<feature type="region of interest" description="Disordered" evidence="11">
    <location>
        <begin position="145"/>
        <end position="171"/>
    </location>
</feature>
<dbReference type="AlphaFoldDB" id="A0AAV5QGB6"/>
<evidence type="ECO:0000256" key="9">
    <source>
        <dbReference type="ARBA" id="ARBA00023163"/>
    </source>
</evidence>
<dbReference type="Pfam" id="PF00172">
    <property type="entry name" value="Zn_clus"/>
    <property type="match status" value="1"/>
</dbReference>
<evidence type="ECO:0000256" key="2">
    <source>
        <dbReference type="ARBA" id="ARBA00010855"/>
    </source>
</evidence>
<keyword evidence="14" id="KW-1185">Reference proteome</keyword>
<organism evidence="13 14">
    <name type="scientific">Saccharomycopsis crataegensis</name>
    <dbReference type="NCBI Taxonomy" id="43959"/>
    <lineage>
        <taxon>Eukaryota</taxon>
        <taxon>Fungi</taxon>
        <taxon>Dikarya</taxon>
        <taxon>Ascomycota</taxon>
        <taxon>Saccharomycotina</taxon>
        <taxon>Saccharomycetes</taxon>
        <taxon>Saccharomycopsidaceae</taxon>
        <taxon>Saccharomycopsis</taxon>
    </lineage>
</organism>
<dbReference type="GO" id="GO:0005634">
    <property type="term" value="C:nucleus"/>
    <property type="evidence" value="ECO:0007669"/>
    <property type="project" value="UniProtKB-SubCell"/>
</dbReference>
<dbReference type="PANTHER" id="PTHR47659:SF1">
    <property type="entry name" value="TRANSCRIPTION ACTIVATOR OF GLUCONEOGENESIS ERT1"/>
    <property type="match status" value="1"/>
</dbReference>
<dbReference type="SUPFAM" id="SSF57701">
    <property type="entry name" value="Zn2/Cys6 DNA-binding domain"/>
    <property type="match status" value="1"/>
</dbReference>
<feature type="compositionally biased region" description="Polar residues" evidence="11">
    <location>
        <begin position="92"/>
        <end position="107"/>
    </location>
</feature>
<evidence type="ECO:0000256" key="10">
    <source>
        <dbReference type="ARBA" id="ARBA00023242"/>
    </source>
</evidence>
<name>A0AAV5QGB6_9ASCO</name>
<keyword evidence="8" id="KW-0010">Activator</keyword>
<evidence type="ECO:0000256" key="11">
    <source>
        <dbReference type="SAM" id="MobiDB-lite"/>
    </source>
</evidence>
<feature type="domain" description="Zn(2)-C6 fungal-type" evidence="12">
    <location>
        <begin position="20"/>
        <end position="51"/>
    </location>
</feature>